<comment type="caution">
    <text evidence="3">The sequence shown here is derived from an EMBL/GenBank/DDBJ whole genome shotgun (WGS) entry which is preliminary data.</text>
</comment>
<proteinExistence type="inferred from homology"/>
<evidence type="ECO:0000313" key="4">
    <source>
        <dbReference type="Proteomes" id="UP000234328"/>
    </source>
</evidence>
<dbReference type="InterPro" id="IPR013785">
    <property type="entry name" value="Aldolase_TIM"/>
</dbReference>
<dbReference type="RefSeq" id="WP_102069699.1">
    <property type="nucleotide sequence ID" value="NZ_PDNV01000005.1"/>
</dbReference>
<sequence length="273" mass="30711">MQDSINKRPEHAHVPSGLALPTRDLKPRKKGITSVIDWGPDTFGWGGSEIGIRSALECTSDYIDFVKIFAPNLLLLPEQTIKKAVACYKDYGVSVYAGGIIFEYAYRKNQVDSFLQLLRRVGLDALEVSENCVSLSRDERMKVIDQLQKQGFQVVYEYGTKDPDVPMQLDDLDQIVADLLTLGIDYVTLEQSELDLLASERPTDMAQLKAREWFSRALIEADPYRFPKQHATMLVEFGSDVNLANITLGQALRLEGMRRGIGRAVNYSIFADL</sequence>
<accession>A0A2N4UGV6</accession>
<evidence type="ECO:0000256" key="1">
    <source>
        <dbReference type="ARBA" id="ARBA00010424"/>
    </source>
</evidence>
<dbReference type="InterPro" id="IPR003830">
    <property type="entry name" value="ComA_synth"/>
</dbReference>
<dbReference type="Pfam" id="PF02679">
    <property type="entry name" value="ComA"/>
    <property type="match status" value="1"/>
</dbReference>
<organism evidence="3 4">
    <name type="scientific">Pollutimonas nitritireducens</name>
    <dbReference type="NCBI Taxonomy" id="2045209"/>
    <lineage>
        <taxon>Bacteria</taxon>
        <taxon>Pseudomonadati</taxon>
        <taxon>Pseudomonadota</taxon>
        <taxon>Betaproteobacteria</taxon>
        <taxon>Burkholderiales</taxon>
        <taxon>Alcaligenaceae</taxon>
        <taxon>Pollutimonas</taxon>
    </lineage>
</organism>
<dbReference type="Proteomes" id="UP000234328">
    <property type="component" value="Unassembled WGS sequence"/>
</dbReference>
<reference evidence="3 4" key="1">
    <citation type="submission" date="2017-10" db="EMBL/GenBank/DDBJ databases">
        <title>Two draft genome sequences of Pusillimonas sp. strains isolated from a nitrate- and radionuclide-contaminated groundwater in Russia.</title>
        <authorList>
            <person name="Grouzdev D.S."/>
            <person name="Tourova T.P."/>
            <person name="Goeva M.A."/>
            <person name="Babich T.L."/>
            <person name="Sokolova D.S."/>
            <person name="Abdullin R."/>
            <person name="Poltaraus A.B."/>
            <person name="Toshchakov S.V."/>
            <person name="Nazina T.N."/>
        </authorList>
    </citation>
    <scope>NUCLEOTIDE SEQUENCE [LARGE SCALE GENOMIC DNA]</scope>
    <source>
        <strain evidence="3 4">JR1/69-2-13</strain>
    </source>
</reference>
<evidence type="ECO:0000313" key="3">
    <source>
        <dbReference type="EMBL" id="PLC54254.1"/>
    </source>
</evidence>
<dbReference type="Gene3D" id="3.20.20.70">
    <property type="entry name" value="Aldolase class I"/>
    <property type="match status" value="1"/>
</dbReference>
<dbReference type="SUPFAM" id="SSF102110">
    <property type="entry name" value="(2r)-phospho-3-sulfolactate synthase ComA"/>
    <property type="match status" value="1"/>
</dbReference>
<dbReference type="AlphaFoldDB" id="A0A2N4UGV6"/>
<keyword evidence="4" id="KW-1185">Reference proteome</keyword>
<gene>
    <name evidence="3" type="ORF">CR155_09080</name>
</gene>
<protein>
    <submittedName>
        <fullName evidence="3">Phosphosulfolactate synthase</fullName>
    </submittedName>
</protein>
<comment type="similarity">
    <text evidence="1">Belongs to the phosphosulfolactate synthase family.</text>
</comment>
<feature type="compositionally biased region" description="Basic and acidic residues" evidence="2">
    <location>
        <begin position="1"/>
        <end position="13"/>
    </location>
</feature>
<evidence type="ECO:0000256" key="2">
    <source>
        <dbReference type="SAM" id="MobiDB-lite"/>
    </source>
</evidence>
<feature type="region of interest" description="Disordered" evidence="2">
    <location>
        <begin position="1"/>
        <end position="22"/>
    </location>
</feature>
<dbReference type="InterPro" id="IPR036112">
    <property type="entry name" value="ComA_synth_sf"/>
</dbReference>
<dbReference type="OrthoDB" id="7809088at2"/>
<name>A0A2N4UGV6_9BURK</name>
<dbReference type="EMBL" id="PDNV01000005">
    <property type="protein sequence ID" value="PLC54254.1"/>
    <property type="molecule type" value="Genomic_DNA"/>
</dbReference>